<dbReference type="InterPro" id="IPR001846">
    <property type="entry name" value="VWF_type-D"/>
</dbReference>
<dbReference type="PROSITE" id="PS51220">
    <property type="entry name" value="NIDO"/>
    <property type="match status" value="1"/>
</dbReference>
<dbReference type="InterPro" id="IPR052749">
    <property type="entry name" value="Alpha-tectorin"/>
</dbReference>
<proteinExistence type="predicted"/>
<dbReference type="Pfam" id="PF06119">
    <property type="entry name" value="NIDO"/>
    <property type="match status" value="1"/>
</dbReference>
<dbReference type="OrthoDB" id="3438930at2759"/>
<evidence type="ECO:0000313" key="13">
    <source>
        <dbReference type="Proteomes" id="UP000694397"/>
    </source>
</evidence>
<feature type="domain" description="NIDO" evidence="10">
    <location>
        <begin position="147"/>
        <end position="263"/>
    </location>
</feature>
<dbReference type="GO" id="GO:0005886">
    <property type="term" value="C:plasma membrane"/>
    <property type="evidence" value="ECO:0007669"/>
    <property type="project" value="UniProtKB-SubCell"/>
</dbReference>
<gene>
    <name evidence="12" type="primary">LOC108931922</name>
</gene>
<dbReference type="Proteomes" id="UP000694397">
    <property type="component" value="Chromosome 20"/>
</dbReference>
<dbReference type="GO" id="GO:0007160">
    <property type="term" value="P:cell-matrix adhesion"/>
    <property type="evidence" value="ECO:0007669"/>
    <property type="project" value="InterPro"/>
</dbReference>
<dbReference type="InterPro" id="IPR055355">
    <property type="entry name" value="ZP-C"/>
</dbReference>
<comment type="subcellular location">
    <subcellularLocation>
        <location evidence="1">Cell membrane</location>
    </subcellularLocation>
</comment>
<keyword evidence="5" id="KW-0472">Membrane</keyword>
<dbReference type="PROSITE" id="PS51034">
    <property type="entry name" value="ZP_2"/>
    <property type="match status" value="1"/>
</dbReference>
<keyword evidence="7" id="KW-0325">Glycoprotein</keyword>
<dbReference type="SMART" id="SM00241">
    <property type="entry name" value="ZP"/>
    <property type="match status" value="1"/>
</dbReference>
<feature type="domain" description="ZP" evidence="9">
    <location>
        <begin position="1712"/>
        <end position="1973"/>
    </location>
</feature>
<dbReference type="Ensembl" id="ENSSFOT00015036869.2">
    <property type="protein sequence ID" value="ENSSFOP00015036476.2"/>
    <property type="gene ID" value="ENSSFOG00015023195.2"/>
</dbReference>
<evidence type="ECO:0000256" key="1">
    <source>
        <dbReference type="ARBA" id="ARBA00004236"/>
    </source>
</evidence>
<feature type="region of interest" description="Disordered" evidence="8">
    <location>
        <begin position="1"/>
        <end position="64"/>
    </location>
</feature>
<dbReference type="SMART" id="SM00832">
    <property type="entry name" value="C8"/>
    <property type="match status" value="4"/>
</dbReference>
<dbReference type="CDD" id="cd19941">
    <property type="entry name" value="TIL"/>
    <property type="match status" value="3"/>
</dbReference>
<dbReference type="InterPro" id="IPR042235">
    <property type="entry name" value="ZP-C_dom"/>
</dbReference>
<keyword evidence="13" id="KW-1185">Reference proteome</keyword>
<sequence>MTTTAPQTSSTSTTTPETTTEPETTTTYTTTPETTTEPETTTTPEPETTTTPITTVETSSEYPTTTTRAVNWGAFYPFGVGNGDAVIPRTDDGSSSVIPLQQTFVFFGTAYHQIYVNNNGDLTFDSAWYSYIPYHFPAFGSKDIIAPFWTDLDTRGHGVVSYRQVTSGSVLQQATNDINQYFPQLSFTATWVFIATWDRVAYFPVTNTVSSSLLAGKERLEAGYDTINSIHYFSIPTSYDSTNLAFSSNINVQGRWAFRTDGDARNCQYNGATFQVGYSFWSDRTCQEKCTCTRSGLQCQYNPCTFSQACRPDTFRYSCQPVQRRTCTIAGDPHYYTFDGQVFHFQGTCTYVLSQACNTTLPYYRVEGKNENRGSTQVAWTRMVRVIVYDEEIEMVKGYQVNGTFVAAPFSLRNGSIQVYQSGFSLAISTDFGLLVTYDAYHYVTVNVPYDYYNSTCGLCGVFNLNPGDDFLSSSGQIMSSDLEFANSWQVSTDPDPQCQRAPCVGLGCSDCSSDQRTLFHSAGQCGILQDPNGPFAPCQQQLPPQNYADSCVLDLCVGGGYQPILCQALSAYSTQCQQLGIQPGPWRRQGFCEISCPANSHFESNGTGCPASCSNPTSPSNCVIPPRESCVCNQGYVLSAGTCVPLGQCGCTFEGRYYSSGDTVLLDENCGRQCSCNLGTMTCTAHSCGPMETCGVQDGVRGCQPLSYSTCWVEGHQFYRTFDGPSFQYPGASVFYNNKHEIHFDVRTHFPSLYNSFTQVNGEAASLPFSTQPGRISVYHSSVTSIRLKTDFGVALQVDWPYLIRITVPSSYNGTLGGLCGNFNGNPADEFQTPNGTLATSAQAFGDSWRNGSLSNLCTETFHDTVQRGNDTSQYQNSCSIMSLSGGPFDQCRLVENPTQRIADCVEVLSLTNGDHSVLCEALRNYALLCQQNGITVGDWRNYINCEPSCPSNSHYEICGTSCPAMCPSLSFPFLCSQPCQEGCQCNDGYLLSDSLCVRTTNCGCHYGGHYYQGGQSFWDGNECSSFCTCDGTTGTVRCTPSSCSYLESCRIVDGEYGCHPLPEGVCLASGDPHYSTFDGHRFDFQGTCHYILASLCNLTDDIEAFEVAARNQPVSGRPVSFTAEVFINVYGHQVDISSGYGRQGEIISGQHSAVQVRKFILLCYTTLSLYNGSLVIYQNGFQTFVEADFGLTVHYDGWSTVSISLPSRYRGRTCGICGNFNGNGGDDFVTRSGDSWRVPGNYTCDDGCGDSCSACPDQTVAQSMCEVLHSIDGPMAFCHDHVDPEPYYTNCVFDVCLSGNRHDIRNTWEMCTNLSVPTVIECPANSHYEVCGTDCNSTCASSLNSTCEQTCREGCFCDEGYFRSGANCVPAEHCGCQFDGFYFTAGDKFWTSGCSEHCECTESGQLRCSPAHCSATEECGIRQGRLGCFDRLSTCTVTGDPHYFTFDGAIVHFQGTCSYEVARTCGNETSDDLTFRVVASNQHRGNTRVVDGTQVPLPSNIMSMVEILKDGNFVVLNVSSDLTIHFDGRSTLFIRLGESYRNSVCGMCGNFNGDPTDDKALPNGAVVLTDDEFGAGWKSDTSTPGLDSLQNFYVCKSFLIPSELCGIITLSSGPFSNCHLHIDPTPYFTSCVLDLCLYSSANHMLCSAVAAYEAHCKLLYRKVSVKQINISVHDDCHGDFRMINGSWSDILCHWPSTSQLPVSFTDSEEICNGSSATISLSRCQLFQSGFPSNSLHLNDRSCTGTVRDDLSTTNPNKNLNLKLNIFSPPQSNGTHFIYQNTIHGETYPQGAIIRREKILSVPFNCAYLLSQSLSMSNTIRPLESILRKKLPTGVGHYQMRMIPYLDAQFQQPFTGSEMEMALNRQVYVAVEVEGVDGRQISTVIDSCWATPINDPLSSVRWDLIVQECPNPADGTVQILQNGISTSSRFSFKMFTFTSNSTTVFLHCQIHLCVLSGNNCSTVNCHYSQYVLLLGLFLLDQSKLSRYIYLRTTRKQQASKFLFFCHGFEVICLSLEFCLSDTQVLERISVAGAPASVSSLLPLILSVVAAVVLH</sequence>
<evidence type="ECO:0000313" key="12">
    <source>
        <dbReference type="Ensembl" id="ENSSFOP00015036476.2"/>
    </source>
</evidence>
<dbReference type="GeneTree" id="ENSGT00950000183155"/>
<evidence type="ECO:0000256" key="7">
    <source>
        <dbReference type="ARBA" id="ARBA00023180"/>
    </source>
</evidence>
<dbReference type="Pfam" id="PF12714">
    <property type="entry name" value="TILa"/>
    <property type="match status" value="2"/>
</dbReference>
<evidence type="ECO:0000256" key="6">
    <source>
        <dbReference type="ARBA" id="ARBA00023157"/>
    </source>
</evidence>
<feature type="compositionally biased region" description="Low complexity" evidence="8">
    <location>
        <begin position="1"/>
        <end position="61"/>
    </location>
</feature>
<dbReference type="Pfam" id="PF08742">
    <property type="entry name" value="C8"/>
    <property type="match status" value="4"/>
</dbReference>
<reference evidence="12" key="3">
    <citation type="submission" date="2025-09" db="UniProtKB">
        <authorList>
            <consortium name="Ensembl"/>
        </authorList>
    </citation>
    <scope>IDENTIFICATION</scope>
</reference>
<name>A0A8C9V9W4_SCLFO</name>
<dbReference type="PANTHER" id="PTHR46160">
    <property type="entry name" value="ALPHA-TECTORIN-RELATED"/>
    <property type="match status" value="1"/>
</dbReference>
<dbReference type="Pfam" id="PF00100">
    <property type="entry name" value="Zona_pellucida"/>
    <property type="match status" value="1"/>
</dbReference>
<evidence type="ECO:0000256" key="2">
    <source>
        <dbReference type="ARBA" id="ARBA00022475"/>
    </source>
</evidence>
<dbReference type="PROSITE" id="PS51233">
    <property type="entry name" value="VWFD"/>
    <property type="match status" value="4"/>
</dbReference>
<feature type="domain" description="VWFD" evidence="11">
    <location>
        <begin position="1066"/>
        <end position="1255"/>
    </location>
</feature>
<dbReference type="SUPFAM" id="SSF57567">
    <property type="entry name" value="Serine protease inhibitors"/>
    <property type="match status" value="3"/>
</dbReference>
<evidence type="ECO:0000259" key="11">
    <source>
        <dbReference type="PROSITE" id="PS51233"/>
    </source>
</evidence>
<protein>
    <submittedName>
        <fullName evidence="12">Si:ch211-39f2.3</fullName>
    </submittedName>
</protein>
<dbReference type="PANTHER" id="PTHR46160:SF9">
    <property type="entry name" value="PROTEIN PRY2-RELATED"/>
    <property type="match status" value="1"/>
</dbReference>
<keyword evidence="4" id="KW-0677">Repeat</keyword>
<dbReference type="InterPro" id="IPR002919">
    <property type="entry name" value="TIL_dom"/>
</dbReference>
<evidence type="ECO:0000256" key="8">
    <source>
        <dbReference type="SAM" id="MobiDB-lite"/>
    </source>
</evidence>
<feature type="domain" description="VWFD" evidence="11">
    <location>
        <begin position="325"/>
        <end position="500"/>
    </location>
</feature>
<dbReference type="Pfam" id="PF00094">
    <property type="entry name" value="VWD"/>
    <property type="match status" value="4"/>
</dbReference>
<evidence type="ECO:0000256" key="4">
    <source>
        <dbReference type="ARBA" id="ARBA00022737"/>
    </source>
</evidence>
<dbReference type="InterPro" id="IPR025615">
    <property type="entry name" value="TILa_dom"/>
</dbReference>
<evidence type="ECO:0000256" key="3">
    <source>
        <dbReference type="ARBA" id="ARBA00022729"/>
    </source>
</evidence>
<reference evidence="12" key="2">
    <citation type="submission" date="2025-08" db="UniProtKB">
        <authorList>
            <consortium name="Ensembl"/>
        </authorList>
    </citation>
    <scope>IDENTIFICATION</scope>
</reference>
<dbReference type="Pfam" id="PF01826">
    <property type="entry name" value="TIL"/>
    <property type="match status" value="3"/>
</dbReference>
<keyword evidence="6" id="KW-1015">Disulfide bond</keyword>
<dbReference type="Gene3D" id="2.10.25.10">
    <property type="entry name" value="Laminin"/>
    <property type="match status" value="3"/>
</dbReference>
<dbReference type="InterPro" id="IPR001007">
    <property type="entry name" value="VWF_dom"/>
</dbReference>
<dbReference type="SMART" id="SM00539">
    <property type="entry name" value="NIDO"/>
    <property type="match status" value="1"/>
</dbReference>
<dbReference type="InterPro" id="IPR001507">
    <property type="entry name" value="ZP_dom"/>
</dbReference>
<feature type="domain" description="VWFD" evidence="11">
    <location>
        <begin position="642"/>
        <end position="860"/>
    </location>
</feature>
<dbReference type="InterPro" id="IPR036084">
    <property type="entry name" value="Ser_inhib-like_sf"/>
</dbReference>
<feature type="domain" description="VWFD" evidence="11">
    <location>
        <begin position="1435"/>
        <end position="1591"/>
    </location>
</feature>
<dbReference type="Gene3D" id="2.60.40.4100">
    <property type="entry name" value="Zona pellucida, ZP-C domain"/>
    <property type="match status" value="1"/>
</dbReference>
<evidence type="ECO:0000259" key="9">
    <source>
        <dbReference type="PROSITE" id="PS51034"/>
    </source>
</evidence>
<keyword evidence="2" id="KW-1003">Cell membrane</keyword>
<dbReference type="SMART" id="SM00216">
    <property type="entry name" value="VWD"/>
    <property type="match status" value="4"/>
</dbReference>
<keyword evidence="3" id="KW-0732">Signal</keyword>
<dbReference type="FunFam" id="2.10.25.10:FF:000055">
    <property type="entry name" value="alpha-tectorin isoform X1"/>
    <property type="match status" value="2"/>
</dbReference>
<evidence type="ECO:0000256" key="5">
    <source>
        <dbReference type="ARBA" id="ARBA00023136"/>
    </source>
</evidence>
<dbReference type="InterPro" id="IPR014853">
    <property type="entry name" value="VWF/SSPO/ZAN-like_Cys-rich_dom"/>
</dbReference>
<reference evidence="12 13" key="1">
    <citation type="submission" date="2019-04" db="EMBL/GenBank/DDBJ databases">
        <authorList>
            <consortium name="Wellcome Sanger Institute Data Sharing"/>
        </authorList>
    </citation>
    <scope>NUCLEOTIDE SEQUENCE [LARGE SCALE GENOMIC DNA]</scope>
</reference>
<accession>A0A8C9V9W4</accession>
<dbReference type="SMART" id="SM00215">
    <property type="entry name" value="VWC_out"/>
    <property type="match status" value="3"/>
</dbReference>
<dbReference type="InterPro" id="IPR003886">
    <property type="entry name" value="NIDO_dom"/>
</dbReference>
<organism evidence="12 13">
    <name type="scientific">Scleropages formosus</name>
    <name type="common">Asian bonytongue</name>
    <name type="synonym">Osteoglossum formosum</name>
    <dbReference type="NCBI Taxonomy" id="113540"/>
    <lineage>
        <taxon>Eukaryota</taxon>
        <taxon>Metazoa</taxon>
        <taxon>Chordata</taxon>
        <taxon>Craniata</taxon>
        <taxon>Vertebrata</taxon>
        <taxon>Euteleostomi</taxon>
        <taxon>Actinopterygii</taxon>
        <taxon>Neopterygii</taxon>
        <taxon>Teleostei</taxon>
        <taxon>Osteoglossocephala</taxon>
        <taxon>Osteoglossomorpha</taxon>
        <taxon>Osteoglossiformes</taxon>
        <taxon>Osteoglossidae</taxon>
        <taxon>Scleropages</taxon>
    </lineage>
</organism>
<evidence type="ECO:0000259" key="10">
    <source>
        <dbReference type="PROSITE" id="PS51220"/>
    </source>
</evidence>